<dbReference type="EMBL" id="CAJOBR010002622">
    <property type="protein sequence ID" value="CAF4693907.1"/>
    <property type="molecule type" value="Genomic_DNA"/>
</dbReference>
<gene>
    <name evidence="2" type="ORF">GRG538_LOCUS7363</name>
    <name evidence="3" type="ORF">QYT958_LOCUS17369</name>
</gene>
<evidence type="ECO:0000313" key="3">
    <source>
        <dbReference type="EMBL" id="CAF4693907.1"/>
    </source>
</evidence>
<sequence>MRLFLCLLILIIVFSYATKSESLAKFNITIKIPANTTTLRQLPYKSVHVKYTLPNSDIEWTIGKKKILFHRI</sequence>
<dbReference type="Proteomes" id="UP000663872">
    <property type="component" value="Unassembled WGS sequence"/>
</dbReference>
<feature type="signal peptide" evidence="1">
    <location>
        <begin position="1"/>
        <end position="17"/>
    </location>
</feature>
<keyword evidence="1" id="KW-0732">Signal</keyword>
<evidence type="ECO:0000313" key="4">
    <source>
        <dbReference type="Proteomes" id="UP000663872"/>
    </source>
</evidence>
<dbReference type="AlphaFoldDB" id="A0A817XY31"/>
<protein>
    <submittedName>
        <fullName evidence="2">Uncharacterized protein</fullName>
    </submittedName>
</protein>
<name>A0A817XY31_9BILA</name>
<reference evidence="2" key="1">
    <citation type="submission" date="2021-02" db="EMBL/GenBank/DDBJ databases">
        <authorList>
            <person name="Nowell W R."/>
        </authorList>
    </citation>
    <scope>NUCLEOTIDE SEQUENCE</scope>
</reference>
<accession>A0A817XY31</accession>
<dbReference type="Proteomes" id="UP000663848">
    <property type="component" value="Unassembled WGS sequence"/>
</dbReference>
<evidence type="ECO:0000256" key="1">
    <source>
        <dbReference type="SAM" id="SignalP"/>
    </source>
</evidence>
<proteinExistence type="predicted"/>
<dbReference type="EMBL" id="CAJNYT010000769">
    <property type="protein sequence ID" value="CAF3371780.1"/>
    <property type="molecule type" value="Genomic_DNA"/>
</dbReference>
<comment type="caution">
    <text evidence="2">The sequence shown here is derived from an EMBL/GenBank/DDBJ whole genome shotgun (WGS) entry which is preliminary data.</text>
</comment>
<evidence type="ECO:0000313" key="2">
    <source>
        <dbReference type="EMBL" id="CAF3371780.1"/>
    </source>
</evidence>
<feature type="chain" id="PRO_5036232480" evidence="1">
    <location>
        <begin position="18"/>
        <end position="72"/>
    </location>
</feature>
<organism evidence="2 4">
    <name type="scientific">Rotaria socialis</name>
    <dbReference type="NCBI Taxonomy" id="392032"/>
    <lineage>
        <taxon>Eukaryota</taxon>
        <taxon>Metazoa</taxon>
        <taxon>Spiralia</taxon>
        <taxon>Gnathifera</taxon>
        <taxon>Rotifera</taxon>
        <taxon>Eurotatoria</taxon>
        <taxon>Bdelloidea</taxon>
        <taxon>Philodinida</taxon>
        <taxon>Philodinidae</taxon>
        <taxon>Rotaria</taxon>
    </lineage>
</organism>